<feature type="region of interest" description="Disordered" evidence="3">
    <location>
        <begin position="326"/>
        <end position="345"/>
    </location>
</feature>
<feature type="domain" description="Methyltransferase small" evidence="4">
    <location>
        <begin position="907"/>
        <end position="1002"/>
    </location>
</feature>
<sequence length="1056" mass="119458">MNNTKKRTMQYQKTFSFDPPAASQQESTSKQQEPEQVARDTSMPPPLVRPDRQIVYDAANPDAWPDAAPLCDHDTITVDRVRTDIDGPAHRFIIKRGDYVEAWFGKDNLHRGIVVGISHARKEVRVRFSEGTEGQWFAVGAIYPCPEPLTEPTPHSVPLSESITQANNKHAPPEGFNDADLVPLPAGPDDVLAHLKASTGKEFAASELRAHFRHLNFDPTAPLDNPVHQALNNLRDRGLVHVEEPRFGEARFSVLGLPESVSKLTRAHCPTTLAGPEVRRLLRANGWTIKAFAERWGFTQKHVRQVFVRGLADQNAVHDWIEASLHSPDAPETPKAEPSTGSTVVEATPTDAVPYTFAEFKELWKRRGQHESFAAYQRNFERVMASRVEILAELQSSYKAPVLKNIAGNLGDFSARSNTKLQNAESIYRKMLGMFLLDGTVRFSMGEKYEDAVASKVRAVTKESFNAHFEELREKQQAYEESISDPQNLADYRKFIDARGEAALTDEQFARWDTLHANMTREQRRSQKPTEVPRFESKELSGVGFTIKEGYHTKRECPLWIVELSTRVERETFGELKAKARMLGGWWSSFRKTDAGFQFLTEDAATKFTELLSGDVDRSDVLADRKAHKEQTTSERLHELANEMLRRSDDTIEQSNQSLQNTARRADIQAGVRGRAFAEAALARTMHSVAEALSRGEAQFLDGVRHRTHIETLDTTLRLARWARVRAIKKTDDESHYDYHLRTGELEQQPIGETDIRFTEYPHPHFYRRHLEDMVRACAGKKGLTMASRRIEKLLRRETRDYVTLTYDSDIKECEDYLTRAKSSGYDVQSVASGFESYRRLQRANIHTVHELRSALREYLPHRAATRSDDPVLVAERELIGRDLPGFFPTPKPVIDQMLELAEIGDGHTVLEPSCGKGDIVTEIERTQPHARITAIERNHTLAEVLAAKGIEAKFADFLEHHGTYDRILMNPPFEKGQDAVHVMHAYSLLAPGGRLVSVMSEGVFGRSDQRSVEFQRWLGSCRGETLKLPEDAFKGADSFRQTGVRTRLVVLNKAS</sequence>
<name>A0A9X2F6Y7_9BACT</name>
<comment type="caution">
    <text evidence="5">The sequence shown here is derived from an EMBL/GenBank/DDBJ whole genome shotgun (WGS) entry which is preliminary data.</text>
</comment>
<feature type="compositionally biased region" description="Polar residues" evidence="3">
    <location>
        <begin position="22"/>
        <end position="31"/>
    </location>
</feature>
<evidence type="ECO:0000256" key="2">
    <source>
        <dbReference type="ARBA" id="ARBA00022691"/>
    </source>
</evidence>
<evidence type="ECO:0000313" key="5">
    <source>
        <dbReference type="EMBL" id="MCO6042758.1"/>
    </source>
</evidence>
<evidence type="ECO:0000259" key="4">
    <source>
        <dbReference type="Pfam" id="PF05175"/>
    </source>
</evidence>
<protein>
    <submittedName>
        <fullName evidence="5">Methyltransferase</fullName>
    </submittedName>
</protein>
<dbReference type="SUPFAM" id="SSF53335">
    <property type="entry name" value="S-adenosyl-L-methionine-dependent methyltransferases"/>
    <property type="match status" value="1"/>
</dbReference>
<dbReference type="Gene3D" id="3.40.50.150">
    <property type="entry name" value="Vaccinia Virus protein VP39"/>
    <property type="match status" value="1"/>
</dbReference>
<dbReference type="GO" id="GO:0032259">
    <property type="term" value="P:methylation"/>
    <property type="evidence" value="ECO:0007669"/>
    <property type="project" value="UniProtKB-KW"/>
</dbReference>
<accession>A0A9X2F6Y7</accession>
<dbReference type="RefSeq" id="WP_252850858.1">
    <property type="nucleotide sequence ID" value="NZ_JAMXLR010000009.1"/>
</dbReference>
<keyword evidence="1 5" id="KW-0808">Transferase</keyword>
<keyword evidence="1 5" id="KW-0489">Methyltransferase</keyword>
<proteinExistence type="predicted"/>
<keyword evidence="2" id="KW-0949">S-adenosyl-L-methionine</keyword>
<evidence type="ECO:0000256" key="3">
    <source>
        <dbReference type="SAM" id="MobiDB-lite"/>
    </source>
</evidence>
<dbReference type="AlphaFoldDB" id="A0A9X2F6Y7"/>
<dbReference type="InterPro" id="IPR029063">
    <property type="entry name" value="SAM-dependent_MTases_sf"/>
</dbReference>
<dbReference type="GO" id="GO:0008168">
    <property type="term" value="F:methyltransferase activity"/>
    <property type="evidence" value="ECO:0007669"/>
    <property type="project" value="UniProtKB-KW"/>
</dbReference>
<gene>
    <name evidence="5" type="ORF">NG895_02450</name>
</gene>
<dbReference type="PRINTS" id="PR00507">
    <property type="entry name" value="N12N6MTFRASE"/>
</dbReference>
<feature type="region of interest" description="Disordered" evidence="3">
    <location>
        <begin position="1"/>
        <end position="49"/>
    </location>
</feature>
<dbReference type="EMBL" id="JAMXLR010000009">
    <property type="protein sequence ID" value="MCO6042758.1"/>
    <property type="molecule type" value="Genomic_DNA"/>
</dbReference>
<dbReference type="Pfam" id="PF05175">
    <property type="entry name" value="MTS"/>
    <property type="match status" value="1"/>
</dbReference>
<reference evidence="5" key="1">
    <citation type="submission" date="2022-06" db="EMBL/GenBank/DDBJ databases">
        <title>Aeoliella straminimaris, a novel planctomycete from sediments.</title>
        <authorList>
            <person name="Vitorino I.R."/>
            <person name="Lage O.M."/>
        </authorList>
    </citation>
    <scope>NUCLEOTIDE SEQUENCE</scope>
    <source>
        <strain evidence="5">ICT_H6.2</strain>
    </source>
</reference>
<evidence type="ECO:0000313" key="6">
    <source>
        <dbReference type="Proteomes" id="UP001155241"/>
    </source>
</evidence>
<evidence type="ECO:0000256" key="1">
    <source>
        <dbReference type="ARBA" id="ARBA00022603"/>
    </source>
</evidence>
<dbReference type="Proteomes" id="UP001155241">
    <property type="component" value="Unassembled WGS sequence"/>
</dbReference>
<dbReference type="CDD" id="cd02440">
    <property type="entry name" value="AdoMet_MTases"/>
    <property type="match status" value="1"/>
</dbReference>
<organism evidence="5 6">
    <name type="scientific">Aeoliella straminimaris</name>
    <dbReference type="NCBI Taxonomy" id="2954799"/>
    <lineage>
        <taxon>Bacteria</taxon>
        <taxon>Pseudomonadati</taxon>
        <taxon>Planctomycetota</taxon>
        <taxon>Planctomycetia</taxon>
        <taxon>Pirellulales</taxon>
        <taxon>Lacipirellulaceae</taxon>
        <taxon>Aeoliella</taxon>
    </lineage>
</organism>
<dbReference type="InterPro" id="IPR007848">
    <property type="entry name" value="Small_mtfrase_dom"/>
</dbReference>
<keyword evidence="6" id="KW-1185">Reference proteome</keyword>